<accession>A0AAD4GS95</accession>
<feature type="compositionally biased region" description="Polar residues" evidence="1">
    <location>
        <begin position="216"/>
        <end position="229"/>
    </location>
</feature>
<dbReference type="Proteomes" id="UP001194746">
    <property type="component" value="Unassembled WGS sequence"/>
</dbReference>
<feature type="transmembrane region" description="Helical" evidence="2">
    <location>
        <begin position="162"/>
        <end position="182"/>
    </location>
</feature>
<gene>
    <name evidence="3" type="primary">MUC12</name>
    <name evidence="3" type="ORF">FE257_010267</name>
</gene>
<keyword evidence="2" id="KW-1133">Transmembrane helix</keyword>
<keyword evidence="2" id="KW-0472">Membrane</keyword>
<protein>
    <submittedName>
        <fullName evidence="3">Mucin-12</fullName>
    </submittedName>
</protein>
<dbReference type="EMBL" id="VCAU01000062">
    <property type="protein sequence ID" value="KAF9887412.1"/>
    <property type="molecule type" value="Genomic_DNA"/>
</dbReference>
<feature type="region of interest" description="Disordered" evidence="1">
    <location>
        <begin position="216"/>
        <end position="360"/>
    </location>
</feature>
<comment type="caution">
    <text evidence="3">The sequence shown here is derived from an EMBL/GenBank/DDBJ whole genome shotgun (WGS) entry which is preliminary data.</text>
</comment>
<reference evidence="3" key="1">
    <citation type="journal article" date="2019" name="Beilstein J. Org. Chem.">
        <title>Nanangenines: drimane sesquiterpenoids as the dominant metabolite cohort of a novel Australian fungus, Aspergillus nanangensis.</title>
        <authorList>
            <person name="Lacey H.J."/>
            <person name="Gilchrist C.L.M."/>
            <person name="Crombie A."/>
            <person name="Kalaitzis J.A."/>
            <person name="Vuong D."/>
            <person name="Rutledge P.J."/>
            <person name="Turner P."/>
            <person name="Pitt J.I."/>
            <person name="Lacey E."/>
            <person name="Chooi Y.H."/>
            <person name="Piggott A.M."/>
        </authorList>
    </citation>
    <scope>NUCLEOTIDE SEQUENCE</scope>
    <source>
        <strain evidence="3">MST-FP2251</strain>
    </source>
</reference>
<name>A0AAD4GS95_ASPNN</name>
<organism evidence="3 4">
    <name type="scientific">Aspergillus nanangensis</name>
    <dbReference type="NCBI Taxonomy" id="2582783"/>
    <lineage>
        <taxon>Eukaryota</taxon>
        <taxon>Fungi</taxon>
        <taxon>Dikarya</taxon>
        <taxon>Ascomycota</taxon>
        <taxon>Pezizomycotina</taxon>
        <taxon>Eurotiomycetes</taxon>
        <taxon>Eurotiomycetidae</taxon>
        <taxon>Eurotiales</taxon>
        <taxon>Aspergillaceae</taxon>
        <taxon>Aspergillus</taxon>
        <taxon>Aspergillus subgen. Circumdati</taxon>
    </lineage>
</organism>
<feature type="compositionally biased region" description="Acidic residues" evidence="1">
    <location>
        <begin position="335"/>
        <end position="349"/>
    </location>
</feature>
<keyword evidence="2" id="KW-0812">Transmembrane</keyword>
<dbReference type="AlphaFoldDB" id="A0AAD4GS95"/>
<evidence type="ECO:0000256" key="1">
    <source>
        <dbReference type="SAM" id="MobiDB-lite"/>
    </source>
</evidence>
<proteinExistence type="predicted"/>
<feature type="compositionally biased region" description="Low complexity" evidence="1">
    <location>
        <begin position="72"/>
        <end position="142"/>
    </location>
</feature>
<feature type="region of interest" description="Disordered" evidence="1">
    <location>
        <begin position="1"/>
        <end position="153"/>
    </location>
</feature>
<evidence type="ECO:0000313" key="3">
    <source>
        <dbReference type="EMBL" id="KAF9887412.1"/>
    </source>
</evidence>
<reference evidence="3" key="2">
    <citation type="submission" date="2020-02" db="EMBL/GenBank/DDBJ databases">
        <authorList>
            <person name="Gilchrist C.L.M."/>
            <person name="Chooi Y.-H."/>
        </authorList>
    </citation>
    <scope>NUCLEOTIDE SEQUENCE</scope>
    <source>
        <strain evidence="3">MST-FP2251</strain>
    </source>
</reference>
<evidence type="ECO:0000256" key="2">
    <source>
        <dbReference type="SAM" id="Phobius"/>
    </source>
</evidence>
<sequence length="360" mass="38491">MRDTAPDSPDFAQNPRPSDDTTKTGVEGAHTFDPAEPNATPEPRYTLRQQTGIYSTDDADPRNPQGETIAVSSTNTQSSWTNTQTQTQTTSWSSETTTANPFSVTSSSTTSESNTSSSQPTTTTSLATTTPSEVSSTNTTSDETSEDTGGGGGLPTTTKVAIAVPIAVVGAAIVAAILFLVFKRRRRQRQHQLQKAILTPSHTEMNLAPPLHNNYSWVSSPRASQSTSFGPIPRRPDTLPAPQIHVQDEEGRSRGQTPVQSRFTEHENSPPGTAAMVGQNAVEEERRPTTTTTTASRGDRSPSPFDDPLDDDAMSDISEISGRGGGTGRHRGNDVDDDVSSVSSFEDDEDRRHGSSSRLG</sequence>
<evidence type="ECO:0000313" key="4">
    <source>
        <dbReference type="Proteomes" id="UP001194746"/>
    </source>
</evidence>
<keyword evidence="4" id="KW-1185">Reference proteome</keyword>